<protein>
    <recommendedName>
        <fullName evidence="8">Solute carrier organic anion transporter family member</fullName>
    </recommendedName>
</protein>
<dbReference type="GO" id="GO:0006811">
    <property type="term" value="P:monoatomic ion transport"/>
    <property type="evidence" value="ECO:0007669"/>
    <property type="project" value="UniProtKB-KW"/>
</dbReference>
<dbReference type="PANTHER" id="PTHR11388:SF133">
    <property type="entry name" value="SOLUTE CARRIER ORGANIC ANION TRANSPORTER FAMILY MEMBER"/>
    <property type="match status" value="1"/>
</dbReference>
<comment type="caution">
    <text evidence="8">Lacks conserved residue(s) required for the propagation of feature annotation.</text>
</comment>
<feature type="domain" description="Major facilitator superfamily (MFS) profile" evidence="10">
    <location>
        <begin position="39"/>
        <end position="651"/>
    </location>
</feature>
<keyword evidence="6 8" id="KW-0472">Membrane</keyword>
<evidence type="ECO:0000259" key="11">
    <source>
        <dbReference type="PROSITE" id="PS51465"/>
    </source>
</evidence>
<feature type="domain" description="Kazal-like" evidence="11">
    <location>
        <begin position="456"/>
        <end position="511"/>
    </location>
</feature>
<evidence type="ECO:0000259" key="10">
    <source>
        <dbReference type="PROSITE" id="PS50850"/>
    </source>
</evidence>
<evidence type="ECO:0000313" key="13">
    <source>
        <dbReference type="Proteomes" id="UP001591681"/>
    </source>
</evidence>
<dbReference type="InterPro" id="IPR036259">
    <property type="entry name" value="MFS_trans_sf"/>
</dbReference>
<reference evidence="12 13" key="1">
    <citation type="submission" date="2024-09" db="EMBL/GenBank/DDBJ databases">
        <title>A chromosome-level genome assembly of Gray's grenadier anchovy, Coilia grayii.</title>
        <authorList>
            <person name="Fu Z."/>
        </authorList>
    </citation>
    <scope>NUCLEOTIDE SEQUENCE [LARGE SCALE GENOMIC DNA]</scope>
    <source>
        <strain evidence="12">G4</strain>
        <tissue evidence="12">Muscle</tissue>
    </source>
</reference>
<feature type="transmembrane region" description="Helical" evidence="8">
    <location>
        <begin position="626"/>
        <end position="647"/>
    </location>
</feature>
<feature type="compositionally biased region" description="Basic and acidic residues" evidence="9">
    <location>
        <begin position="1"/>
        <end position="11"/>
    </location>
</feature>
<dbReference type="NCBIfam" id="TIGR00805">
    <property type="entry name" value="oat"/>
    <property type="match status" value="1"/>
</dbReference>
<dbReference type="SUPFAM" id="SSF103473">
    <property type="entry name" value="MFS general substrate transporter"/>
    <property type="match status" value="1"/>
</dbReference>
<keyword evidence="7" id="KW-1015">Disulfide bond</keyword>
<dbReference type="InterPro" id="IPR020846">
    <property type="entry name" value="MFS_dom"/>
</dbReference>
<evidence type="ECO:0000313" key="12">
    <source>
        <dbReference type="EMBL" id="KAL2102533.1"/>
    </source>
</evidence>
<feature type="transmembrane region" description="Helical" evidence="8">
    <location>
        <begin position="537"/>
        <end position="561"/>
    </location>
</feature>
<comment type="subcellular location">
    <subcellularLocation>
        <location evidence="1 8">Cell membrane</location>
        <topology evidence="1 8">Multi-pass membrane protein</topology>
    </subcellularLocation>
</comment>
<feature type="region of interest" description="Disordered" evidence="9">
    <location>
        <begin position="290"/>
        <end position="317"/>
    </location>
</feature>
<dbReference type="InterPro" id="IPR036058">
    <property type="entry name" value="Kazal_dom_sf"/>
</dbReference>
<feature type="transmembrane region" description="Helical" evidence="8">
    <location>
        <begin position="77"/>
        <end position="98"/>
    </location>
</feature>
<keyword evidence="3" id="KW-1003">Cell membrane</keyword>
<evidence type="ECO:0000256" key="6">
    <source>
        <dbReference type="ARBA" id="ARBA00023136"/>
    </source>
</evidence>
<gene>
    <name evidence="12" type="ORF">ACEWY4_001701</name>
</gene>
<dbReference type="Gene3D" id="3.30.60.30">
    <property type="match status" value="1"/>
</dbReference>
<dbReference type="PROSITE" id="PS50850">
    <property type="entry name" value="MFS"/>
    <property type="match status" value="1"/>
</dbReference>
<dbReference type="Pfam" id="PF03137">
    <property type="entry name" value="OATP"/>
    <property type="match status" value="1"/>
</dbReference>
<name>A0ABD1KTS1_9TELE</name>
<feature type="region of interest" description="Disordered" evidence="9">
    <location>
        <begin position="1"/>
        <end position="24"/>
    </location>
</feature>
<evidence type="ECO:0000256" key="7">
    <source>
        <dbReference type="ARBA" id="ARBA00023157"/>
    </source>
</evidence>
<dbReference type="GO" id="GO:0005886">
    <property type="term" value="C:plasma membrane"/>
    <property type="evidence" value="ECO:0007669"/>
    <property type="project" value="UniProtKB-SubCell"/>
</dbReference>
<evidence type="ECO:0000256" key="4">
    <source>
        <dbReference type="ARBA" id="ARBA00022692"/>
    </source>
</evidence>
<feature type="transmembrane region" description="Helical" evidence="8">
    <location>
        <begin position="341"/>
        <end position="359"/>
    </location>
</feature>
<dbReference type="PANTHER" id="PTHR11388">
    <property type="entry name" value="ORGANIC ANION TRANSPORTER"/>
    <property type="match status" value="1"/>
</dbReference>
<dbReference type="EMBL" id="JBHFQA010000002">
    <property type="protein sequence ID" value="KAL2102533.1"/>
    <property type="molecule type" value="Genomic_DNA"/>
</dbReference>
<keyword evidence="13" id="KW-1185">Reference proteome</keyword>
<dbReference type="PROSITE" id="PS51465">
    <property type="entry name" value="KAZAL_2"/>
    <property type="match status" value="1"/>
</dbReference>
<evidence type="ECO:0000256" key="9">
    <source>
        <dbReference type="SAM" id="MobiDB-lite"/>
    </source>
</evidence>
<accession>A0ABD1KTS1</accession>
<dbReference type="AlphaFoldDB" id="A0ABD1KTS1"/>
<comment type="similarity">
    <text evidence="2 8">Belongs to the organo anion transporter (TC 2.A.60) family.</text>
</comment>
<comment type="caution">
    <text evidence="12">The sequence shown here is derived from an EMBL/GenBank/DDBJ whole genome shotgun (WGS) entry which is preliminary data.</text>
</comment>
<feature type="transmembrane region" description="Helical" evidence="8">
    <location>
        <begin position="411"/>
        <end position="431"/>
    </location>
</feature>
<keyword evidence="8" id="KW-0813">Transport</keyword>
<dbReference type="InterPro" id="IPR004156">
    <property type="entry name" value="OATP"/>
</dbReference>
<dbReference type="Proteomes" id="UP001591681">
    <property type="component" value="Unassembled WGS sequence"/>
</dbReference>
<evidence type="ECO:0000256" key="2">
    <source>
        <dbReference type="ARBA" id="ARBA00009657"/>
    </source>
</evidence>
<feature type="transmembrane region" description="Helical" evidence="8">
    <location>
        <begin position="573"/>
        <end position="594"/>
    </location>
</feature>
<evidence type="ECO:0000256" key="3">
    <source>
        <dbReference type="ARBA" id="ARBA00022475"/>
    </source>
</evidence>
<evidence type="ECO:0000256" key="5">
    <source>
        <dbReference type="ARBA" id="ARBA00022989"/>
    </source>
</evidence>
<feature type="transmembrane region" description="Helical" evidence="8">
    <location>
        <begin position="258"/>
        <end position="282"/>
    </location>
</feature>
<feature type="transmembrane region" description="Helical" evidence="8">
    <location>
        <begin position="210"/>
        <end position="238"/>
    </location>
</feature>
<dbReference type="Gene3D" id="1.20.1250.20">
    <property type="entry name" value="MFS general substrate transporter like domains"/>
    <property type="match status" value="1"/>
</dbReference>
<keyword evidence="8" id="KW-0406">Ion transport</keyword>
<sequence>MTAEGRPEGFREPPSINGSVSNLRTNNPDKCCKPTLKLFIGVLAMCYFSKSLAGSYTKSTITQVERRFEIPSSTVGIIDGSFEMGNLLVIVTVSYFGAKYHRPKIIGTGALLMTVGTLLMALPHFLMGRYNYDSVAVRMSNDPNSTACSPSSQGVLQQQAPTCKEGEEDGSSMWVMLLVGNMIRGIGEATIGPLGISFIDDFARPENSAFYIGCLHTIAVIGPLFGYTLGSLCASIYVDIGFVDLDSVTITPQDSRWVGAWWLGYVVAGGLSFITALPFWFLPRSLPEAPQRPNRDQRYEAQDSPSLEPLDPPQEEHTPTISEVAKDFLPSLKRLFTNKVYMLYMCSNIVMFNSFVIILTYTPKFFEQQYGKGAGKTNFLIGVGVMPGVCLGIFLSGVIMKKFKLGLLGAARVAFCTCVGGFLFTIPFFALSCRNMDVAGLTAPYPGPEALRGAASGVISSCNSACGCPQHQWDPVCGQDGITYATPCLAGCTFTKGAGRNMTFHGCSCVQSSGLSWGNSSAALGQCAREQACSTMGYIYLGLMVASFFIYCLGSTPMFIISLRSVEPELKSLAVGVCMLLLRVLGGIPAPIYFGALIDYTCIKWGSRKCGGRGACRLYDIDTFRFLYLGVTTCLRLLGYVIFWLTISQIKRTLVKAGHTQGIELQRAQENQEFAPGHTANETESLYISDGKAANGSEKMYITDGNAANESEEMDIGEKMVIADKHTDNMHIDDKNTSKISD</sequence>
<keyword evidence="4 8" id="KW-0812">Transmembrane</keyword>
<proteinExistence type="inferred from homology"/>
<evidence type="ECO:0000256" key="8">
    <source>
        <dbReference type="RuleBase" id="RU362056"/>
    </source>
</evidence>
<dbReference type="SUPFAM" id="SSF100895">
    <property type="entry name" value="Kazal-type serine protease inhibitors"/>
    <property type="match status" value="1"/>
</dbReference>
<dbReference type="InterPro" id="IPR002350">
    <property type="entry name" value="Kazal_dom"/>
</dbReference>
<feature type="transmembrane region" description="Helical" evidence="8">
    <location>
        <begin position="105"/>
        <end position="126"/>
    </location>
</feature>
<dbReference type="Pfam" id="PF07648">
    <property type="entry name" value="Kazal_2"/>
    <property type="match status" value="1"/>
</dbReference>
<organism evidence="12 13">
    <name type="scientific">Coilia grayii</name>
    <name type="common">Gray's grenadier anchovy</name>
    <dbReference type="NCBI Taxonomy" id="363190"/>
    <lineage>
        <taxon>Eukaryota</taxon>
        <taxon>Metazoa</taxon>
        <taxon>Chordata</taxon>
        <taxon>Craniata</taxon>
        <taxon>Vertebrata</taxon>
        <taxon>Euteleostomi</taxon>
        <taxon>Actinopterygii</taxon>
        <taxon>Neopterygii</taxon>
        <taxon>Teleostei</taxon>
        <taxon>Clupei</taxon>
        <taxon>Clupeiformes</taxon>
        <taxon>Clupeoidei</taxon>
        <taxon>Engraulidae</taxon>
        <taxon>Coilinae</taxon>
        <taxon>Coilia</taxon>
    </lineage>
</organism>
<feature type="transmembrane region" description="Helical" evidence="8">
    <location>
        <begin position="379"/>
        <end position="399"/>
    </location>
</feature>
<evidence type="ECO:0000256" key="1">
    <source>
        <dbReference type="ARBA" id="ARBA00004651"/>
    </source>
</evidence>
<keyword evidence="5 8" id="KW-1133">Transmembrane helix</keyword>